<evidence type="ECO:0000256" key="13">
    <source>
        <dbReference type="ARBA" id="ARBA00023268"/>
    </source>
</evidence>
<evidence type="ECO:0000256" key="6">
    <source>
        <dbReference type="ARBA" id="ARBA00022741"/>
    </source>
</evidence>
<dbReference type="CDD" id="cd01171">
    <property type="entry name" value="YXKO-related"/>
    <property type="match status" value="1"/>
</dbReference>
<dbReference type="PROSITE" id="PS51385">
    <property type="entry name" value="YJEF_N"/>
    <property type="match status" value="1"/>
</dbReference>
<keyword evidence="9 18" id="KW-0630">Potassium</keyword>
<feature type="binding site" evidence="17">
    <location>
        <position position="378"/>
    </location>
    <ligand>
        <name>(6S)-NADPHX</name>
        <dbReference type="ChEBI" id="CHEBI:64076"/>
    </ligand>
</feature>
<feature type="domain" description="YjeF N-terminal" evidence="21">
    <location>
        <begin position="10"/>
        <end position="219"/>
    </location>
</feature>
<comment type="catalytic activity">
    <reaction evidence="16 17 19">
        <text>(6S)-NADPHX + ADP = AMP + phosphate + NADPH + H(+)</text>
        <dbReference type="Rhea" id="RHEA:32235"/>
        <dbReference type="ChEBI" id="CHEBI:15378"/>
        <dbReference type="ChEBI" id="CHEBI:43474"/>
        <dbReference type="ChEBI" id="CHEBI:57783"/>
        <dbReference type="ChEBI" id="CHEBI:64076"/>
        <dbReference type="ChEBI" id="CHEBI:456215"/>
        <dbReference type="ChEBI" id="CHEBI:456216"/>
        <dbReference type="EC" id="4.2.1.136"/>
    </reaction>
</comment>
<comment type="caution">
    <text evidence="22">The sequence shown here is derived from an EMBL/GenBank/DDBJ whole genome shotgun (WGS) entry which is preliminary data.</text>
</comment>
<dbReference type="InterPro" id="IPR000631">
    <property type="entry name" value="CARKD"/>
</dbReference>
<feature type="binding site" evidence="17">
    <location>
        <position position="327"/>
    </location>
    <ligand>
        <name>(6S)-NADPHX</name>
        <dbReference type="ChEBI" id="CHEBI:64076"/>
    </ligand>
</feature>
<evidence type="ECO:0000256" key="1">
    <source>
        <dbReference type="ARBA" id="ARBA00000013"/>
    </source>
</evidence>
<feature type="binding site" evidence="18">
    <location>
        <begin position="58"/>
        <end position="62"/>
    </location>
    <ligand>
        <name>(6S)-NADPHX</name>
        <dbReference type="ChEBI" id="CHEBI:64076"/>
    </ligand>
</feature>
<dbReference type="Pfam" id="PF01256">
    <property type="entry name" value="Carb_kinase"/>
    <property type="match status" value="1"/>
</dbReference>
<dbReference type="HAMAP" id="MF_01965">
    <property type="entry name" value="NADHX_dehydratase"/>
    <property type="match status" value="1"/>
</dbReference>
<dbReference type="PROSITE" id="PS51383">
    <property type="entry name" value="YJEF_C_3"/>
    <property type="match status" value="1"/>
</dbReference>
<evidence type="ECO:0000256" key="17">
    <source>
        <dbReference type="HAMAP-Rule" id="MF_01965"/>
    </source>
</evidence>
<evidence type="ECO:0000256" key="8">
    <source>
        <dbReference type="ARBA" id="ARBA00022857"/>
    </source>
</evidence>
<name>A0A3E4ZXT5_9BACT</name>
<dbReference type="GO" id="GO:0005524">
    <property type="term" value="F:ATP binding"/>
    <property type="evidence" value="ECO:0007669"/>
    <property type="project" value="UniProtKB-UniRule"/>
</dbReference>
<dbReference type="NCBIfam" id="TIGR00196">
    <property type="entry name" value="yjeF_cterm"/>
    <property type="match status" value="1"/>
</dbReference>
<feature type="domain" description="YjeF C-terminal" evidence="20">
    <location>
        <begin position="229"/>
        <end position="502"/>
    </location>
</feature>
<keyword evidence="11 18" id="KW-0413">Isomerase</keyword>
<feature type="binding site" evidence="17">
    <location>
        <position position="264"/>
    </location>
    <ligand>
        <name>(6S)-NADPHX</name>
        <dbReference type="ChEBI" id="CHEBI:64076"/>
    </ligand>
</feature>
<keyword evidence="6 17" id="KW-0547">Nucleotide-binding</keyword>
<dbReference type="GO" id="GO:0046872">
    <property type="term" value="F:metal ion binding"/>
    <property type="evidence" value="ECO:0007669"/>
    <property type="project" value="UniProtKB-UniRule"/>
</dbReference>
<evidence type="ECO:0000256" key="12">
    <source>
        <dbReference type="ARBA" id="ARBA00023239"/>
    </source>
</evidence>
<dbReference type="STRING" id="46503.ERS852463_02070"/>
<dbReference type="EC" id="4.2.1.136" evidence="19"/>
<comment type="cofactor">
    <cofactor evidence="18 19">
        <name>K(+)</name>
        <dbReference type="ChEBI" id="CHEBI:29103"/>
    </cofactor>
    <text evidence="18 19">Binds 1 potassium ion per subunit.</text>
</comment>
<evidence type="ECO:0000313" key="23">
    <source>
        <dbReference type="Proteomes" id="UP000286260"/>
    </source>
</evidence>
<accession>A0A3E4ZXT5</accession>
<evidence type="ECO:0000256" key="16">
    <source>
        <dbReference type="ARBA" id="ARBA00049209"/>
    </source>
</evidence>
<dbReference type="GO" id="GO:0052855">
    <property type="term" value="F:ADP-dependent NAD(P)H-hydrate dehydratase activity"/>
    <property type="evidence" value="ECO:0007669"/>
    <property type="project" value="UniProtKB-UniRule"/>
</dbReference>
<protein>
    <recommendedName>
        <fullName evidence="19">Bifunctional NAD(P)H-hydrate repair enzyme</fullName>
    </recommendedName>
    <alternativeName>
        <fullName evidence="19">Nicotinamide nucleotide repair protein</fullName>
    </alternativeName>
    <domain>
        <recommendedName>
            <fullName evidence="19">ADP-dependent (S)-NAD(P)H-hydrate dehydratase</fullName>
            <ecNumber evidence="19">4.2.1.136</ecNumber>
        </recommendedName>
        <alternativeName>
            <fullName evidence="19">ADP-dependent NAD(P)HX dehydratase</fullName>
        </alternativeName>
    </domain>
    <domain>
        <recommendedName>
            <fullName evidence="19">NAD(P)H-hydrate epimerase</fullName>
            <ecNumber evidence="19">5.1.99.6</ecNumber>
        </recommendedName>
    </domain>
</protein>
<evidence type="ECO:0000313" key="22">
    <source>
        <dbReference type="EMBL" id="RHC84438.1"/>
    </source>
</evidence>
<evidence type="ECO:0000259" key="20">
    <source>
        <dbReference type="PROSITE" id="PS51383"/>
    </source>
</evidence>
<sequence>MIKIFSTDKVRELDKYTIQNEPISSIDLVERAATVFTSEFCRRYSKQTRIIVFAGQGNNGADALAIARMLTDAGYRVETYLFNPTMRLSDDCELNKQRLLHMEKIEFTEVVDDFVPPELEERDVVIDGLFGSGLNRPLTGGFAAMVKYINQSDATVVAIDIPSGLFGEDNRKNDPDAIIHADLTLTFGFPKLAFLLPENAEFVGEWKVLDILLHPEIIASTPTQFTLVTEEDIAAVFQPRNRFAHKGTFGHALLIAGSHGKMGAALLSAKACLRSGAGLLTVHIPGRGEQILQTAFPEAMVDLDQHQDHFSSVSGIKAYSSIAIGPGLGQHPDSVKALEQLLQVVEKPLVIDADALNLIAANKDLLKRIPPRSILTPHPKEFDRIAGESTNSYERLKKAQAFATDHQLCVVLKGAYTAICTATGNVYFNNCGNPGMATAGSGDVLTGIILALLAQGLEPETAAVSGVFLHGTAGDLAAVYRSEESMIASDITDMLGKAFKQIK</sequence>
<comment type="cofactor">
    <cofactor evidence="17">
        <name>Mg(2+)</name>
        <dbReference type="ChEBI" id="CHEBI:18420"/>
    </cofactor>
</comment>
<dbReference type="AlphaFoldDB" id="A0A3E4ZXT5"/>
<dbReference type="InterPro" id="IPR004443">
    <property type="entry name" value="YjeF_N_dom"/>
</dbReference>
<dbReference type="HAMAP" id="MF_01966">
    <property type="entry name" value="NADHX_epimerase"/>
    <property type="match status" value="1"/>
</dbReference>
<dbReference type="Gene3D" id="3.40.1190.20">
    <property type="match status" value="1"/>
</dbReference>
<dbReference type="SUPFAM" id="SSF64153">
    <property type="entry name" value="YjeF N-terminal domain-like"/>
    <property type="match status" value="1"/>
</dbReference>
<comment type="catalytic activity">
    <reaction evidence="2 18 19">
        <text>(6R)-NADPHX = (6S)-NADPHX</text>
        <dbReference type="Rhea" id="RHEA:32227"/>
        <dbReference type="ChEBI" id="CHEBI:64076"/>
        <dbReference type="ChEBI" id="CHEBI:64077"/>
        <dbReference type="EC" id="5.1.99.6"/>
    </reaction>
</comment>
<dbReference type="PROSITE" id="PS01050">
    <property type="entry name" value="YJEF_C_2"/>
    <property type="match status" value="1"/>
</dbReference>
<evidence type="ECO:0000256" key="7">
    <source>
        <dbReference type="ARBA" id="ARBA00022840"/>
    </source>
</evidence>
<dbReference type="PANTHER" id="PTHR12592">
    <property type="entry name" value="ATP-DEPENDENT (S)-NAD(P)H-HYDRATE DEHYDRATASE FAMILY MEMBER"/>
    <property type="match status" value="1"/>
</dbReference>
<keyword evidence="10 17" id="KW-0520">NAD</keyword>
<comment type="function">
    <text evidence="14 19">Bifunctional enzyme that catalyzes the epimerization of the S- and R-forms of NAD(P)HX and the dehydration of the S-form of NAD(P)HX at the expense of ADP, which is converted to AMP. This allows the repair of both epimers of NAD(P)HX, a damaged form of NAD(P)H that is a result of enzymatic or heat-dependent hydration.</text>
</comment>
<dbReference type="NCBIfam" id="TIGR00197">
    <property type="entry name" value="yjeF_nterm"/>
    <property type="match status" value="1"/>
</dbReference>
<comment type="function">
    <text evidence="18">Catalyzes the epimerization of the S- and R-forms of NAD(P)HX, a damaged form of NAD(P)H that is a result of enzymatic or heat-dependent hydration. This is a prerequisite for the S-specific NAD(P)H-hydrate dehydratase to allow the repair of both epimers of NAD(P)HX.</text>
</comment>
<evidence type="ECO:0000256" key="15">
    <source>
        <dbReference type="ARBA" id="ARBA00048238"/>
    </source>
</evidence>
<gene>
    <name evidence="17" type="primary">nnrD</name>
    <name evidence="18" type="synonym">nnrE</name>
    <name evidence="22" type="ORF">DW828_10925</name>
</gene>
<feature type="binding site" evidence="18">
    <location>
        <begin position="131"/>
        <end position="137"/>
    </location>
    <ligand>
        <name>(6S)-NADPHX</name>
        <dbReference type="ChEBI" id="CHEBI:64076"/>
    </ligand>
</feature>
<dbReference type="PIRSF" id="PIRSF017184">
    <property type="entry name" value="Nnr"/>
    <property type="match status" value="1"/>
</dbReference>
<feature type="binding site" evidence="18">
    <location>
        <position position="160"/>
    </location>
    <ligand>
        <name>(6S)-NADPHX</name>
        <dbReference type="ChEBI" id="CHEBI:64076"/>
    </ligand>
</feature>
<dbReference type="GO" id="GO:0110051">
    <property type="term" value="P:metabolite repair"/>
    <property type="evidence" value="ECO:0007669"/>
    <property type="project" value="TreeGrafter"/>
</dbReference>
<dbReference type="Gene3D" id="3.40.50.10260">
    <property type="entry name" value="YjeF N-terminal domain"/>
    <property type="match status" value="1"/>
</dbReference>
<dbReference type="Pfam" id="PF03853">
    <property type="entry name" value="YjeF_N"/>
    <property type="match status" value="1"/>
</dbReference>
<dbReference type="InterPro" id="IPR030677">
    <property type="entry name" value="Nnr"/>
</dbReference>
<dbReference type="SUPFAM" id="SSF53613">
    <property type="entry name" value="Ribokinase-like"/>
    <property type="match status" value="1"/>
</dbReference>
<comment type="subunit">
    <text evidence="17">Homotetramer.</text>
</comment>
<dbReference type="RefSeq" id="WP_122115288.1">
    <property type="nucleotide sequence ID" value="NZ_CP081901.1"/>
</dbReference>
<evidence type="ECO:0000256" key="4">
    <source>
        <dbReference type="ARBA" id="ARBA00009524"/>
    </source>
</evidence>
<keyword evidence="8 17" id="KW-0521">NADP</keyword>
<feature type="binding site" evidence="17">
    <location>
        <position position="443"/>
    </location>
    <ligand>
        <name>(6S)-NADPHX</name>
        <dbReference type="ChEBI" id="CHEBI:64076"/>
    </ligand>
</feature>
<dbReference type="EMBL" id="QSII01000014">
    <property type="protein sequence ID" value="RHC84438.1"/>
    <property type="molecule type" value="Genomic_DNA"/>
</dbReference>
<dbReference type="InterPro" id="IPR029056">
    <property type="entry name" value="Ribokinase-like"/>
</dbReference>
<dbReference type="Proteomes" id="UP000286260">
    <property type="component" value="Unassembled WGS sequence"/>
</dbReference>
<comment type="function">
    <text evidence="17">Catalyzes the dehydration of the S-form of NAD(P)HX at the expense of ADP, which is converted to AMP. Together with NAD(P)HX epimerase, which catalyzes the epimerization of the S- and R-forms, the enzyme allows the repair of both epimers of NAD(P)HX, a damaged form of NAD(P)H that is a result of enzymatic or heat-dependent hydration.</text>
</comment>
<feature type="binding site" evidence="17">
    <location>
        <position position="442"/>
    </location>
    <ligand>
        <name>AMP</name>
        <dbReference type="ChEBI" id="CHEBI:456215"/>
    </ligand>
</feature>
<evidence type="ECO:0000256" key="19">
    <source>
        <dbReference type="PIRNR" id="PIRNR017184"/>
    </source>
</evidence>
<evidence type="ECO:0000256" key="18">
    <source>
        <dbReference type="HAMAP-Rule" id="MF_01966"/>
    </source>
</evidence>
<evidence type="ECO:0000256" key="2">
    <source>
        <dbReference type="ARBA" id="ARBA00000909"/>
    </source>
</evidence>
<organism evidence="22 23">
    <name type="scientific">Parabacteroides merdae</name>
    <dbReference type="NCBI Taxonomy" id="46503"/>
    <lineage>
        <taxon>Bacteria</taxon>
        <taxon>Pseudomonadati</taxon>
        <taxon>Bacteroidota</taxon>
        <taxon>Bacteroidia</taxon>
        <taxon>Bacteroidales</taxon>
        <taxon>Tannerellaceae</taxon>
        <taxon>Parabacteroides</taxon>
    </lineage>
</organism>
<evidence type="ECO:0000256" key="3">
    <source>
        <dbReference type="ARBA" id="ARBA00006001"/>
    </source>
</evidence>
<dbReference type="InterPro" id="IPR036652">
    <property type="entry name" value="YjeF_N_dom_sf"/>
</dbReference>
<feature type="binding site" evidence="18">
    <location>
        <position position="59"/>
    </location>
    <ligand>
        <name>K(+)</name>
        <dbReference type="ChEBI" id="CHEBI:29103"/>
    </ligand>
</feature>
<evidence type="ECO:0000256" key="9">
    <source>
        <dbReference type="ARBA" id="ARBA00022958"/>
    </source>
</evidence>
<feature type="binding site" evidence="18">
    <location>
        <position position="163"/>
    </location>
    <ligand>
        <name>K(+)</name>
        <dbReference type="ChEBI" id="CHEBI:29103"/>
    </ligand>
</feature>
<dbReference type="GO" id="GO:0052856">
    <property type="term" value="F:NAD(P)HX epimerase activity"/>
    <property type="evidence" value="ECO:0007669"/>
    <property type="project" value="UniProtKB-UniRule"/>
</dbReference>
<comment type="caution">
    <text evidence="18">Lacks conserved residue(s) required for the propagation of feature annotation.</text>
</comment>
<evidence type="ECO:0000256" key="14">
    <source>
        <dbReference type="ARBA" id="ARBA00025153"/>
    </source>
</evidence>
<comment type="similarity">
    <text evidence="17">Belongs to the NnrD/CARKD family.</text>
</comment>
<comment type="catalytic activity">
    <reaction evidence="1 18 19">
        <text>(6R)-NADHX = (6S)-NADHX</text>
        <dbReference type="Rhea" id="RHEA:32215"/>
        <dbReference type="ChEBI" id="CHEBI:64074"/>
        <dbReference type="ChEBI" id="CHEBI:64075"/>
        <dbReference type="EC" id="5.1.99.6"/>
    </reaction>
</comment>
<evidence type="ECO:0000256" key="11">
    <source>
        <dbReference type="ARBA" id="ARBA00023235"/>
    </source>
</evidence>
<comment type="catalytic activity">
    <reaction evidence="15 17 19">
        <text>(6S)-NADHX + ADP = AMP + phosphate + NADH + H(+)</text>
        <dbReference type="Rhea" id="RHEA:32223"/>
        <dbReference type="ChEBI" id="CHEBI:15378"/>
        <dbReference type="ChEBI" id="CHEBI:43474"/>
        <dbReference type="ChEBI" id="CHEBI:57945"/>
        <dbReference type="ChEBI" id="CHEBI:64074"/>
        <dbReference type="ChEBI" id="CHEBI:456215"/>
        <dbReference type="ChEBI" id="CHEBI:456216"/>
        <dbReference type="EC" id="4.2.1.136"/>
    </reaction>
</comment>
<keyword evidence="13" id="KW-0511">Multifunctional enzyme</keyword>
<keyword evidence="12 17" id="KW-0456">Lyase</keyword>
<comment type="similarity">
    <text evidence="4 19">In the C-terminal section; belongs to the NnrD/CARKD family.</text>
</comment>
<comment type="similarity">
    <text evidence="3 19">In the N-terminal section; belongs to the NnrE/AIBP family.</text>
</comment>
<keyword evidence="5 18" id="KW-0479">Metal-binding</keyword>
<dbReference type="EC" id="5.1.99.6" evidence="19"/>
<evidence type="ECO:0000256" key="5">
    <source>
        <dbReference type="ARBA" id="ARBA00022723"/>
    </source>
</evidence>
<proteinExistence type="inferred from homology"/>
<dbReference type="PANTHER" id="PTHR12592:SF0">
    <property type="entry name" value="ATP-DEPENDENT (S)-NAD(P)H-HYDRATE DEHYDRATASE"/>
    <property type="match status" value="1"/>
</dbReference>
<evidence type="ECO:0000256" key="10">
    <source>
        <dbReference type="ARBA" id="ARBA00023027"/>
    </source>
</evidence>
<keyword evidence="7 17" id="KW-0067">ATP-binding</keyword>
<dbReference type="GO" id="GO:0046496">
    <property type="term" value="P:nicotinamide nucleotide metabolic process"/>
    <property type="evidence" value="ECO:0007669"/>
    <property type="project" value="UniProtKB-UniRule"/>
</dbReference>
<evidence type="ECO:0000259" key="21">
    <source>
        <dbReference type="PROSITE" id="PS51385"/>
    </source>
</evidence>
<feature type="binding site" evidence="18">
    <location>
        <position position="127"/>
    </location>
    <ligand>
        <name>K(+)</name>
        <dbReference type="ChEBI" id="CHEBI:29103"/>
    </ligand>
</feature>
<comment type="similarity">
    <text evidence="18">Belongs to the NnrE/AIBP family.</text>
</comment>
<reference evidence="22 23" key="1">
    <citation type="submission" date="2018-08" db="EMBL/GenBank/DDBJ databases">
        <title>A genome reference for cultivated species of the human gut microbiota.</title>
        <authorList>
            <person name="Zou Y."/>
            <person name="Xue W."/>
            <person name="Luo G."/>
        </authorList>
    </citation>
    <scope>NUCLEOTIDE SEQUENCE [LARGE SCALE GENOMIC DNA]</scope>
    <source>
        <strain evidence="22 23">AM34-17</strain>
    </source>
</reference>
<dbReference type="InterPro" id="IPR017953">
    <property type="entry name" value="Carbohydrate_kinase_pred_CS"/>
</dbReference>
<feature type="binding site" evidence="17">
    <location>
        <begin position="413"/>
        <end position="417"/>
    </location>
    <ligand>
        <name>AMP</name>
        <dbReference type="ChEBI" id="CHEBI:456215"/>
    </ligand>
</feature>